<dbReference type="EMBL" id="MTYJ01000697">
    <property type="protein sequence ID" value="OWA55361.1"/>
    <property type="molecule type" value="Genomic_DNA"/>
</dbReference>
<reference evidence="3" key="1">
    <citation type="submission" date="2017-01" db="EMBL/GenBank/DDBJ databases">
        <title>Comparative genomics of anhydrobiosis in the tardigrade Hypsibius dujardini.</title>
        <authorList>
            <person name="Yoshida Y."/>
            <person name="Koutsovoulos G."/>
            <person name="Laetsch D."/>
            <person name="Stevens L."/>
            <person name="Kumar S."/>
            <person name="Horikawa D."/>
            <person name="Ishino K."/>
            <person name="Komine S."/>
            <person name="Tomita M."/>
            <person name="Blaxter M."/>
            <person name="Arakawa K."/>
        </authorList>
    </citation>
    <scope>NUCLEOTIDE SEQUENCE [LARGE SCALE GENOMIC DNA]</scope>
    <source>
        <strain evidence="3">Z151</strain>
    </source>
</reference>
<evidence type="ECO:0000256" key="1">
    <source>
        <dbReference type="SAM" id="MobiDB-lite"/>
    </source>
</evidence>
<feature type="region of interest" description="Disordered" evidence="1">
    <location>
        <begin position="110"/>
        <end position="216"/>
    </location>
</feature>
<comment type="caution">
    <text evidence="2">The sequence shown here is derived from an EMBL/GenBank/DDBJ whole genome shotgun (WGS) entry which is preliminary data.</text>
</comment>
<keyword evidence="3" id="KW-1185">Reference proteome</keyword>
<protein>
    <submittedName>
        <fullName evidence="2">Uncharacterized protein</fullName>
    </submittedName>
</protein>
<feature type="non-terminal residue" evidence="2">
    <location>
        <position position="1"/>
    </location>
</feature>
<feature type="compositionally biased region" description="Polar residues" evidence="1">
    <location>
        <begin position="138"/>
        <end position="150"/>
    </location>
</feature>
<name>A0A9X6NRI0_HYPEX</name>
<sequence>RCPSAECPGGGANDGSGSPFLAREAARLEIADGAGQSGRGSGTARRRSRRITWNGGWVGGWWGGGFLLCVSRSARRGGQYPHLSDMDWGGDGGDVLRRRPVGVQPAVIKHCRHQTATPRHPDTTEQPQAPAHRDQPADSASAQNKGQGTAHQIPAQGRAGSAAQPSASRHGSGQRQSHGTRQRQRRAAPGTDQMDDGGHSFPAATSRKQQQAAKLSTAKFDNVANFTNCPADS</sequence>
<dbReference type="Proteomes" id="UP000192578">
    <property type="component" value="Unassembled WGS sequence"/>
</dbReference>
<gene>
    <name evidence="2" type="ORF">BV898_19745</name>
</gene>
<evidence type="ECO:0000313" key="2">
    <source>
        <dbReference type="EMBL" id="OWA55361.1"/>
    </source>
</evidence>
<accession>A0A9X6NRI0</accession>
<organism evidence="2 3">
    <name type="scientific">Hypsibius exemplaris</name>
    <name type="common">Freshwater tardigrade</name>
    <dbReference type="NCBI Taxonomy" id="2072580"/>
    <lineage>
        <taxon>Eukaryota</taxon>
        <taxon>Metazoa</taxon>
        <taxon>Ecdysozoa</taxon>
        <taxon>Tardigrada</taxon>
        <taxon>Eutardigrada</taxon>
        <taxon>Parachela</taxon>
        <taxon>Hypsibioidea</taxon>
        <taxon>Hypsibiidae</taxon>
        <taxon>Hypsibius</taxon>
    </lineage>
</organism>
<feature type="compositionally biased region" description="Polar residues" evidence="1">
    <location>
        <begin position="163"/>
        <end position="177"/>
    </location>
</feature>
<evidence type="ECO:0000313" key="3">
    <source>
        <dbReference type="Proteomes" id="UP000192578"/>
    </source>
</evidence>
<dbReference type="AlphaFoldDB" id="A0A9X6NRI0"/>
<proteinExistence type="predicted"/>